<gene>
    <name evidence="2" type="ORF">OF850_19190</name>
</gene>
<feature type="transmembrane region" description="Helical" evidence="1">
    <location>
        <begin position="76"/>
        <end position="97"/>
    </location>
</feature>
<keyword evidence="1" id="KW-1133">Transmembrane helix</keyword>
<evidence type="ECO:0000313" key="3">
    <source>
        <dbReference type="Proteomes" id="UP001526430"/>
    </source>
</evidence>
<keyword evidence="1" id="KW-0472">Membrane</keyword>
<accession>A0ABT3NZZ8</accession>
<keyword evidence="3" id="KW-1185">Reference proteome</keyword>
<reference evidence="2 3" key="1">
    <citation type="submission" date="2022-10" db="EMBL/GenBank/DDBJ databases">
        <title>Roseococcus glaciei nov., sp. nov., isolated from glacier.</title>
        <authorList>
            <person name="Liu Q."/>
            <person name="Xin Y.-H."/>
        </authorList>
    </citation>
    <scope>NUCLEOTIDE SEQUENCE [LARGE SCALE GENOMIC DNA]</scope>
    <source>
        <strain evidence="2 3">MDT2-1-1</strain>
    </source>
</reference>
<dbReference type="EMBL" id="JAPFQI010000021">
    <property type="protein sequence ID" value="MCW8087738.1"/>
    <property type="molecule type" value="Genomic_DNA"/>
</dbReference>
<feature type="transmembrane region" description="Helical" evidence="1">
    <location>
        <begin position="7"/>
        <end position="36"/>
    </location>
</feature>
<keyword evidence="1" id="KW-0812">Transmembrane</keyword>
<evidence type="ECO:0000313" key="2">
    <source>
        <dbReference type="EMBL" id="MCW8087738.1"/>
    </source>
</evidence>
<protein>
    <submittedName>
        <fullName evidence="2">YggT family protein</fullName>
    </submittedName>
</protein>
<dbReference type="InterPro" id="IPR003425">
    <property type="entry name" value="CCB3/YggT"/>
</dbReference>
<sequence length="103" mass="11425">MILDALFFLVMAGLNLFFWAIIIAAVLSLLTGFGILDTRNRVVWTIGDFFYRVTEPALRPVRDRLPNLGGIDLSPLVVLLLIQAAMLLVAAIQGYLIRGGVYF</sequence>
<name>A0ABT3NZZ8_9PROT</name>
<organism evidence="2 3">
    <name type="scientific">Sabulicella glaciei</name>
    <dbReference type="NCBI Taxonomy" id="2984948"/>
    <lineage>
        <taxon>Bacteria</taxon>
        <taxon>Pseudomonadati</taxon>
        <taxon>Pseudomonadota</taxon>
        <taxon>Alphaproteobacteria</taxon>
        <taxon>Acetobacterales</taxon>
        <taxon>Acetobacteraceae</taxon>
        <taxon>Sabulicella</taxon>
    </lineage>
</organism>
<dbReference type="Pfam" id="PF02325">
    <property type="entry name" value="CCB3_YggT"/>
    <property type="match status" value="1"/>
</dbReference>
<proteinExistence type="predicted"/>
<dbReference type="RefSeq" id="WP_301591944.1">
    <property type="nucleotide sequence ID" value="NZ_JAPFQI010000021.1"/>
</dbReference>
<comment type="caution">
    <text evidence="2">The sequence shown here is derived from an EMBL/GenBank/DDBJ whole genome shotgun (WGS) entry which is preliminary data.</text>
</comment>
<evidence type="ECO:0000256" key="1">
    <source>
        <dbReference type="SAM" id="Phobius"/>
    </source>
</evidence>
<dbReference type="Proteomes" id="UP001526430">
    <property type="component" value="Unassembled WGS sequence"/>
</dbReference>